<evidence type="ECO:0000259" key="2">
    <source>
        <dbReference type="PROSITE" id="PS00028"/>
    </source>
</evidence>
<keyword evidence="3" id="KW-0548">Nucleotidyltransferase</keyword>
<feature type="region of interest" description="Disordered" evidence="1">
    <location>
        <begin position="150"/>
        <end position="197"/>
    </location>
</feature>
<evidence type="ECO:0000313" key="3">
    <source>
        <dbReference type="EMBL" id="AAB06727.1"/>
    </source>
</evidence>
<dbReference type="AlphaFoldDB" id="Q94846"/>
<dbReference type="PROSITE" id="PS00028">
    <property type="entry name" value="ZINC_FINGER_C2H2_1"/>
    <property type="match status" value="1"/>
</dbReference>
<accession>Q94846</accession>
<dbReference type="Gene3D" id="3.30.160.60">
    <property type="entry name" value="Classic Zinc Finger"/>
    <property type="match status" value="1"/>
</dbReference>
<organism evidence="3">
    <name type="scientific">Drosophila ananassae</name>
    <name type="common">Fruit fly</name>
    <dbReference type="NCBI Taxonomy" id="7217"/>
    <lineage>
        <taxon>Eukaryota</taxon>
        <taxon>Metazoa</taxon>
        <taxon>Ecdysozoa</taxon>
        <taxon>Arthropoda</taxon>
        <taxon>Hexapoda</taxon>
        <taxon>Insecta</taxon>
        <taxon>Pterygota</taxon>
        <taxon>Neoptera</taxon>
        <taxon>Endopterygota</taxon>
        <taxon>Diptera</taxon>
        <taxon>Brachycera</taxon>
        <taxon>Muscomorpha</taxon>
        <taxon>Ephydroidea</taxon>
        <taxon>Drosophilidae</taxon>
        <taxon>Drosophila</taxon>
        <taxon>Sophophora</taxon>
    </lineage>
</organism>
<dbReference type="InterPro" id="IPR013087">
    <property type="entry name" value="Znf_C2H2_type"/>
</dbReference>
<keyword evidence="3" id="KW-0808">Transferase</keyword>
<feature type="non-terminal residue" evidence="3">
    <location>
        <position position="312"/>
    </location>
</feature>
<name>Q94846_DROAN</name>
<evidence type="ECO:0000256" key="1">
    <source>
        <dbReference type="SAM" id="MobiDB-lite"/>
    </source>
</evidence>
<evidence type="ECO:0000313" key="4">
    <source>
        <dbReference type="FlyBase" id="FBgn0044314"/>
    </source>
</evidence>
<proteinExistence type="predicted"/>
<feature type="region of interest" description="Disordered" evidence="1">
    <location>
        <begin position="1"/>
        <end position="22"/>
    </location>
</feature>
<feature type="non-terminal residue" evidence="3">
    <location>
        <position position="1"/>
    </location>
</feature>
<feature type="domain" description="C2H2-type" evidence="2">
    <location>
        <begin position="62"/>
        <end position="83"/>
    </location>
</feature>
<sequence length="312" mass="35967">FERRKDSWGYRPPGTLKQIGATEDNEPRNLNRFVRGESTASSLDSTQFGTSAEVNLAGRVPCTICEMTFSSKRGLGVHMSHRHKDDLDAQRLRVDKKARWSEEETLMMARKEVASGVRFLNKKLAEIFTHRSADAISSYRKRSEYKAKLEQIRGQSVPTPEAEEINTTQLRPSNSEQNRRVPRSISETSPINSQTELSNSEILRTLRGYSPVVCPPKWRAQELQTIIDRAEFDGKETTLQCLSVYLQGIFPVQGARRTLTRPTRRPRSRRERRRQQYACVQRNWDKHKGRCIKSLLEEADESVIPTREYMVP</sequence>
<keyword evidence="3" id="KW-0695">RNA-directed DNA polymerase</keyword>
<feature type="compositionally biased region" description="Polar residues" evidence="1">
    <location>
        <begin position="185"/>
        <end position="197"/>
    </location>
</feature>
<gene>
    <name evidence="4" type="primary">ORF</name>
</gene>
<reference evidence="3" key="1">
    <citation type="journal article" date="1999" name="Insect Mol. Biol.">
        <title>Conserved features at the 5 end of Drosophila R2 retrotransposable elements: implications for transcription and translation.</title>
        <authorList>
            <person name="George J.A."/>
            <person name="Eickbush T.H."/>
        </authorList>
    </citation>
    <scope>NUCLEOTIDE SEQUENCE</scope>
</reference>
<dbReference type="FlyBase" id="FBgn0044314">
    <property type="gene designation" value="Dana\R2-element\ORF"/>
</dbReference>
<feature type="compositionally biased region" description="Polar residues" evidence="1">
    <location>
        <begin position="165"/>
        <end position="176"/>
    </location>
</feature>
<protein>
    <submittedName>
        <fullName evidence="3">Reverse transcriptase</fullName>
    </submittedName>
</protein>
<dbReference type="GO" id="GO:0003964">
    <property type="term" value="F:RNA-directed DNA polymerase activity"/>
    <property type="evidence" value="ECO:0007669"/>
    <property type="project" value="UniProtKB-KW"/>
</dbReference>
<dbReference type="EMBL" id="U64950">
    <property type="protein sequence ID" value="AAB06727.1"/>
    <property type="molecule type" value="Genomic_DNA"/>
</dbReference>